<proteinExistence type="predicted"/>
<accession>A0A4Z1KNX1</accession>
<dbReference type="Proteomes" id="UP000297280">
    <property type="component" value="Unassembled WGS sequence"/>
</dbReference>
<evidence type="ECO:0000256" key="1">
    <source>
        <dbReference type="SAM" id="MobiDB-lite"/>
    </source>
</evidence>
<sequence>MVQMTTRSTVCRRGKENGLRDEISKESNEAKYNSLNTNGFRARGQWKGSRKRATQQPMNEVLFNK</sequence>
<dbReference type="AlphaFoldDB" id="A0A4Z1KNX1"/>
<evidence type="ECO:0000313" key="2">
    <source>
        <dbReference type="EMBL" id="TGO87138.1"/>
    </source>
</evidence>
<reference evidence="2 3" key="1">
    <citation type="submission" date="2017-12" db="EMBL/GenBank/DDBJ databases">
        <title>Comparative genomics of Botrytis spp.</title>
        <authorList>
            <person name="Valero-Jimenez C.A."/>
            <person name="Tapia P."/>
            <person name="Veloso J."/>
            <person name="Silva-Moreno E."/>
            <person name="Staats M."/>
            <person name="Valdes J.H."/>
            <person name="Van Kan J.A.L."/>
        </authorList>
    </citation>
    <scope>NUCLEOTIDE SEQUENCE [LARGE SCALE GENOMIC DNA]</scope>
    <source>
        <strain evidence="2 3">MUCL3349</strain>
    </source>
</reference>
<name>A0A4Z1KNX1_9HELO</name>
<protein>
    <submittedName>
        <fullName evidence="2">Uncharacterized protein</fullName>
    </submittedName>
</protein>
<evidence type="ECO:0000313" key="3">
    <source>
        <dbReference type="Proteomes" id="UP000297280"/>
    </source>
</evidence>
<dbReference type="EMBL" id="PQXO01000247">
    <property type="protein sequence ID" value="TGO87138.1"/>
    <property type="molecule type" value="Genomic_DNA"/>
</dbReference>
<gene>
    <name evidence="2" type="ORF">BPOR_0247g00030</name>
</gene>
<keyword evidence="3" id="KW-1185">Reference proteome</keyword>
<feature type="region of interest" description="Disordered" evidence="1">
    <location>
        <begin position="1"/>
        <end position="21"/>
    </location>
</feature>
<comment type="caution">
    <text evidence="2">The sequence shown here is derived from an EMBL/GenBank/DDBJ whole genome shotgun (WGS) entry which is preliminary data.</text>
</comment>
<feature type="region of interest" description="Disordered" evidence="1">
    <location>
        <begin position="39"/>
        <end position="65"/>
    </location>
</feature>
<organism evidence="2 3">
    <name type="scientific">Botrytis porri</name>
    <dbReference type="NCBI Taxonomy" id="87229"/>
    <lineage>
        <taxon>Eukaryota</taxon>
        <taxon>Fungi</taxon>
        <taxon>Dikarya</taxon>
        <taxon>Ascomycota</taxon>
        <taxon>Pezizomycotina</taxon>
        <taxon>Leotiomycetes</taxon>
        <taxon>Helotiales</taxon>
        <taxon>Sclerotiniaceae</taxon>
        <taxon>Botrytis</taxon>
    </lineage>
</organism>